<dbReference type="OrthoDB" id="753880at2759"/>
<evidence type="ECO:0000313" key="2">
    <source>
        <dbReference type="EMBL" id="MQM16564.1"/>
    </source>
</evidence>
<proteinExistence type="predicted"/>
<dbReference type="Proteomes" id="UP000652761">
    <property type="component" value="Unassembled WGS sequence"/>
</dbReference>
<dbReference type="PANTHER" id="PTHR38382:SF1">
    <property type="entry name" value="RNA-BINDING PROTEIN"/>
    <property type="match status" value="1"/>
</dbReference>
<feature type="compositionally biased region" description="Basic and acidic residues" evidence="1">
    <location>
        <begin position="121"/>
        <end position="133"/>
    </location>
</feature>
<evidence type="ECO:0000313" key="3">
    <source>
        <dbReference type="Proteomes" id="UP000652761"/>
    </source>
</evidence>
<reference evidence="2" key="1">
    <citation type="submission" date="2017-07" db="EMBL/GenBank/DDBJ databases">
        <title>Taro Niue Genome Assembly and Annotation.</title>
        <authorList>
            <person name="Atibalentja N."/>
            <person name="Keating K."/>
            <person name="Fields C.J."/>
        </authorList>
    </citation>
    <scope>NUCLEOTIDE SEQUENCE</scope>
    <source>
        <strain evidence="2">Niue_2</strain>
        <tissue evidence="2">Leaf</tissue>
    </source>
</reference>
<evidence type="ECO:0000256" key="1">
    <source>
        <dbReference type="SAM" id="MobiDB-lite"/>
    </source>
</evidence>
<feature type="region of interest" description="Disordered" evidence="1">
    <location>
        <begin position="107"/>
        <end position="148"/>
    </location>
</feature>
<keyword evidence="3" id="KW-1185">Reference proteome</keyword>
<dbReference type="PANTHER" id="PTHR38382">
    <property type="entry name" value="RNA-BINDING PROTEIN"/>
    <property type="match status" value="1"/>
</dbReference>
<protein>
    <submittedName>
        <fullName evidence="2">Uncharacterized protein</fullName>
    </submittedName>
</protein>
<sequence>MKPDGATVRQFGRRPLHPSFLLGTKSLPKEGEPVRPSKKVVSLSDFLDRKLGKTKPAVTSRSAQEKGCCFSSVRSISSPFGSTSAKIGESLALDGSIFRRFNATVRGDDCASSSEGGEVGGELKLDSRQDRHDSRKRKDPFVNSAGENEGPAAKRLLLVLGDDPKPRQKGRDHRVRDNMEKPLFNHYGNGAGWWDCDREGVDSEEVGCSEVWEGMGSTTVGGLEWH</sequence>
<name>A0A843XB05_COLES</name>
<dbReference type="AlphaFoldDB" id="A0A843XB05"/>
<organism evidence="2 3">
    <name type="scientific">Colocasia esculenta</name>
    <name type="common">Wild taro</name>
    <name type="synonym">Arum esculentum</name>
    <dbReference type="NCBI Taxonomy" id="4460"/>
    <lineage>
        <taxon>Eukaryota</taxon>
        <taxon>Viridiplantae</taxon>
        <taxon>Streptophyta</taxon>
        <taxon>Embryophyta</taxon>
        <taxon>Tracheophyta</taxon>
        <taxon>Spermatophyta</taxon>
        <taxon>Magnoliopsida</taxon>
        <taxon>Liliopsida</taxon>
        <taxon>Araceae</taxon>
        <taxon>Aroideae</taxon>
        <taxon>Colocasieae</taxon>
        <taxon>Colocasia</taxon>
    </lineage>
</organism>
<dbReference type="EMBL" id="NMUH01007067">
    <property type="protein sequence ID" value="MQM16564.1"/>
    <property type="molecule type" value="Genomic_DNA"/>
</dbReference>
<comment type="caution">
    <text evidence="2">The sequence shown here is derived from an EMBL/GenBank/DDBJ whole genome shotgun (WGS) entry which is preliminary data.</text>
</comment>
<feature type="region of interest" description="Disordered" evidence="1">
    <location>
        <begin position="1"/>
        <end position="38"/>
    </location>
</feature>
<gene>
    <name evidence="2" type="ORF">Taro_049524</name>
</gene>
<accession>A0A843XB05</accession>